<comment type="caution">
    <text evidence="2">The sequence shown here is derived from an EMBL/GenBank/DDBJ whole genome shotgun (WGS) entry which is preliminary data.</text>
</comment>
<feature type="region of interest" description="Disordered" evidence="1">
    <location>
        <begin position="1"/>
        <end position="217"/>
    </location>
</feature>
<dbReference type="AlphaFoldDB" id="A0AAN6NGI3"/>
<name>A0AAN6NGI3_9PEZI</name>
<feature type="compositionally biased region" description="Low complexity" evidence="1">
    <location>
        <begin position="1"/>
        <end position="19"/>
    </location>
</feature>
<dbReference type="EMBL" id="MU853755">
    <property type="protein sequence ID" value="KAK3945346.1"/>
    <property type="molecule type" value="Genomic_DNA"/>
</dbReference>
<protein>
    <submittedName>
        <fullName evidence="2">Uncharacterized protein</fullName>
    </submittedName>
</protein>
<feature type="compositionally biased region" description="Polar residues" evidence="1">
    <location>
        <begin position="118"/>
        <end position="133"/>
    </location>
</feature>
<organism evidence="2 3">
    <name type="scientific">Diplogelasinospora grovesii</name>
    <dbReference type="NCBI Taxonomy" id="303347"/>
    <lineage>
        <taxon>Eukaryota</taxon>
        <taxon>Fungi</taxon>
        <taxon>Dikarya</taxon>
        <taxon>Ascomycota</taxon>
        <taxon>Pezizomycotina</taxon>
        <taxon>Sordariomycetes</taxon>
        <taxon>Sordariomycetidae</taxon>
        <taxon>Sordariales</taxon>
        <taxon>Diplogelasinosporaceae</taxon>
        <taxon>Diplogelasinospora</taxon>
    </lineage>
</organism>
<sequence>MGKHTSSSSGSKPSKGSKGSSHESETQQYGDPRASSHSTAHSSHSKAGTSKSKSTSSKDPRSTGDVPNLAGLQICDDNNNQKHRKQGTSESSIASTSTVNYTTEPLGANDSDGLGMSGYNQSSPNTGFMSDHQSPMDPILGFSPGPGYRESQSNVTAEGTRGGDQSRQGRRTRRPAPAEPFYTPGEQPEQDEYTEPPPLPSGGTYGLSQDPYVPYSAPGGQQWVDAYYEHREPFYTPGQPLFSHDHGSGHGTTSGVAAHGTGASNSYDARVATGGGGERGNPGGSSTSAHANPDPSGYTQGNGSIILKFKQKNGAPLTVTGYWERCNLISYDTVKAMGRGKEVTRYSADAAIPTFYGEVTGTIVLRWREVNAADQELSRGEDTFWVCSDLAGIEFYVGSLTRSGR</sequence>
<evidence type="ECO:0000313" key="2">
    <source>
        <dbReference type="EMBL" id="KAK3945346.1"/>
    </source>
</evidence>
<feature type="compositionally biased region" description="Gly residues" evidence="1">
    <location>
        <begin position="273"/>
        <end position="283"/>
    </location>
</feature>
<reference evidence="3" key="1">
    <citation type="journal article" date="2023" name="Mol. Phylogenet. Evol.">
        <title>Genome-scale phylogeny and comparative genomics of the fungal order Sordariales.</title>
        <authorList>
            <person name="Hensen N."/>
            <person name="Bonometti L."/>
            <person name="Westerberg I."/>
            <person name="Brannstrom I.O."/>
            <person name="Guillou S."/>
            <person name="Cros-Aarteil S."/>
            <person name="Calhoun S."/>
            <person name="Haridas S."/>
            <person name="Kuo A."/>
            <person name="Mondo S."/>
            <person name="Pangilinan J."/>
            <person name="Riley R."/>
            <person name="LaButti K."/>
            <person name="Andreopoulos B."/>
            <person name="Lipzen A."/>
            <person name="Chen C."/>
            <person name="Yan M."/>
            <person name="Daum C."/>
            <person name="Ng V."/>
            <person name="Clum A."/>
            <person name="Steindorff A."/>
            <person name="Ohm R.A."/>
            <person name="Martin F."/>
            <person name="Silar P."/>
            <person name="Natvig D.O."/>
            <person name="Lalanne C."/>
            <person name="Gautier V."/>
            <person name="Ament-Velasquez S.L."/>
            <person name="Kruys A."/>
            <person name="Hutchinson M.I."/>
            <person name="Powell A.J."/>
            <person name="Barry K."/>
            <person name="Miller A.N."/>
            <person name="Grigoriev I.V."/>
            <person name="Debuchy R."/>
            <person name="Gladieux P."/>
            <person name="Hiltunen Thoren M."/>
            <person name="Johannesson H."/>
        </authorList>
    </citation>
    <scope>NUCLEOTIDE SEQUENCE [LARGE SCALE GENOMIC DNA]</scope>
    <source>
        <strain evidence="3">CBS 340.73</strain>
    </source>
</reference>
<proteinExistence type="predicted"/>
<dbReference type="Proteomes" id="UP001303473">
    <property type="component" value="Unassembled WGS sequence"/>
</dbReference>
<evidence type="ECO:0000256" key="1">
    <source>
        <dbReference type="SAM" id="MobiDB-lite"/>
    </source>
</evidence>
<accession>A0AAN6NGI3</accession>
<feature type="compositionally biased region" description="Low complexity" evidence="1">
    <location>
        <begin position="35"/>
        <end position="55"/>
    </location>
</feature>
<feature type="region of interest" description="Disordered" evidence="1">
    <location>
        <begin position="238"/>
        <end position="297"/>
    </location>
</feature>
<evidence type="ECO:0000313" key="3">
    <source>
        <dbReference type="Proteomes" id="UP001303473"/>
    </source>
</evidence>
<gene>
    <name evidence="2" type="ORF">QBC46DRAFT_336661</name>
</gene>
<keyword evidence="3" id="KW-1185">Reference proteome</keyword>
<feature type="compositionally biased region" description="Polar residues" evidence="1">
    <location>
        <begin position="88"/>
        <end position="103"/>
    </location>
</feature>